<comment type="caution">
    <text evidence="1">The sequence shown here is derived from an EMBL/GenBank/DDBJ whole genome shotgun (WGS) entry which is preliminary data.</text>
</comment>
<organism evidence="1 2">
    <name type="scientific">Dreissena polymorpha</name>
    <name type="common">Zebra mussel</name>
    <name type="synonym">Mytilus polymorpha</name>
    <dbReference type="NCBI Taxonomy" id="45954"/>
    <lineage>
        <taxon>Eukaryota</taxon>
        <taxon>Metazoa</taxon>
        <taxon>Spiralia</taxon>
        <taxon>Lophotrochozoa</taxon>
        <taxon>Mollusca</taxon>
        <taxon>Bivalvia</taxon>
        <taxon>Autobranchia</taxon>
        <taxon>Heteroconchia</taxon>
        <taxon>Euheterodonta</taxon>
        <taxon>Imparidentia</taxon>
        <taxon>Neoheterodontei</taxon>
        <taxon>Myida</taxon>
        <taxon>Dreissenoidea</taxon>
        <taxon>Dreissenidae</taxon>
        <taxon>Dreissena</taxon>
    </lineage>
</organism>
<gene>
    <name evidence="1" type="ORF">DPMN_097071</name>
</gene>
<dbReference type="EMBL" id="JAIWYP010000003">
    <property type="protein sequence ID" value="KAH3854528.1"/>
    <property type="molecule type" value="Genomic_DNA"/>
</dbReference>
<dbReference type="AlphaFoldDB" id="A0A9D4L9W7"/>
<evidence type="ECO:0000313" key="2">
    <source>
        <dbReference type="Proteomes" id="UP000828390"/>
    </source>
</evidence>
<evidence type="ECO:0000313" key="1">
    <source>
        <dbReference type="EMBL" id="KAH3854528.1"/>
    </source>
</evidence>
<name>A0A9D4L9W7_DREPO</name>
<dbReference type="Proteomes" id="UP000828390">
    <property type="component" value="Unassembled WGS sequence"/>
</dbReference>
<reference evidence="1" key="1">
    <citation type="journal article" date="2019" name="bioRxiv">
        <title>The Genome of the Zebra Mussel, Dreissena polymorpha: A Resource for Invasive Species Research.</title>
        <authorList>
            <person name="McCartney M.A."/>
            <person name="Auch B."/>
            <person name="Kono T."/>
            <person name="Mallez S."/>
            <person name="Zhang Y."/>
            <person name="Obille A."/>
            <person name="Becker A."/>
            <person name="Abrahante J.E."/>
            <person name="Garbe J."/>
            <person name="Badalamenti J.P."/>
            <person name="Herman A."/>
            <person name="Mangelson H."/>
            <person name="Liachko I."/>
            <person name="Sullivan S."/>
            <person name="Sone E.D."/>
            <person name="Koren S."/>
            <person name="Silverstein K.A.T."/>
            <person name="Beckman K.B."/>
            <person name="Gohl D.M."/>
        </authorList>
    </citation>
    <scope>NUCLEOTIDE SEQUENCE</scope>
    <source>
        <strain evidence="1">Duluth1</strain>
        <tissue evidence="1">Whole animal</tissue>
    </source>
</reference>
<reference evidence="1" key="2">
    <citation type="submission" date="2020-11" db="EMBL/GenBank/DDBJ databases">
        <authorList>
            <person name="McCartney M.A."/>
            <person name="Auch B."/>
            <person name="Kono T."/>
            <person name="Mallez S."/>
            <person name="Becker A."/>
            <person name="Gohl D.M."/>
            <person name="Silverstein K.A.T."/>
            <person name="Koren S."/>
            <person name="Bechman K.B."/>
            <person name="Herman A."/>
            <person name="Abrahante J.E."/>
            <person name="Garbe J."/>
        </authorList>
    </citation>
    <scope>NUCLEOTIDE SEQUENCE</scope>
    <source>
        <strain evidence="1">Duluth1</strain>
        <tissue evidence="1">Whole animal</tissue>
    </source>
</reference>
<protein>
    <submittedName>
        <fullName evidence="1">Uncharacterized protein</fullName>
    </submittedName>
</protein>
<keyword evidence="2" id="KW-1185">Reference proteome</keyword>
<sequence length="61" mass="6695">MFEFHYLPVVTCLFIHMDIFSPASCSEMLAAMATTDSSWSSGNSKAISGGTLQWQYLGITI</sequence>
<accession>A0A9D4L9W7</accession>
<proteinExistence type="predicted"/>